<proteinExistence type="predicted"/>
<name>A0A0D1IR35_BACIU</name>
<evidence type="ECO:0000313" key="2">
    <source>
        <dbReference type="Proteomes" id="UP000032247"/>
    </source>
</evidence>
<reference evidence="1 2" key="1">
    <citation type="submission" date="2014-12" db="EMBL/GenBank/DDBJ databases">
        <title>Comparative genome analysis of Bacillus coagulans HM-08, Clostridium butyricum HM-68, Bacillus subtilis HM-66 and Bacillus licheniformis BL-09.</title>
        <authorList>
            <person name="Zhang H."/>
        </authorList>
    </citation>
    <scope>NUCLEOTIDE SEQUENCE [LARGE SCALE GENOMIC DNA]</scope>
    <source>
        <strain evidence="1 2">HM-66</strain>
    </source>
</reference>
<dbReference type="Proteomes" id="UP000032247">
    <property type="component" value="Unassembled WGS sequence"/>
</dbReference>
<dbReference type="AlphaFoldDB" id="A0A0D1IR35"/>
<dbReference type="EMBL" id="JXBC01000002">
    <property type="protein sequence ID" value="KIU11853.1"/>
    <property type="molecule type" value="Genomic_DNA"/>
</dbReference>
<accession>A0A0D1IR35</accession>
<evidence type="ECO:0000313" key="1">
    <source>
        <dbReference type="EMBL" id="KIU11853.1"/>
    </source>
</evidence>
<sequence length="38" mass="4417">MSWKMVVSLKRVRLFQLMVEWCGTGAAQIVRLFSFIQG</sequence>
<comment type="caution">
    <text evidence="1">The sequence shown here is derived from an EMBL/GenBank/DDBJ whole genome shotgun (WGS) entry which is preliminary data.</text>
</comment>
<gene>
    <name evidence="1" type="ORF">SC09_Contig19orf00108</name>
</gene>
<organism evidence="1 2">
    <name type="scientific">Bacillus subtilis</name>
    <dbReference type="NCBI Taxonomy" id="1423"/>
    <lineage>
        <taxon>Bacteria</taxon>
        <taxon>Bacillati</taxon>
        <taxon>Bacillota</taxon>
        <taxon>Bacilli</taxon>
        <taxon>Bacillales</taxon>
        <taxon>Bacillaceae</taxon>
        <taxon>Bacillus</taxon>
    </lineage>
</organism>
<protein>
    <submittedName>
        <fullName evidence="1">Uncharacterized protein</fullName>
    </submittedName>
</protein>